<protein>
    <recommendedName>
        <fullName evidence="2">PBSX phage terminase small subunit-like N-terminal domain-containing protein</fullName>
    </recommendedName>
</protein>
<feature type="domain" description="PBSX phage terminase small subunit-like N-terminal" evidence="2">
    <location>
        <begin position="1"/>
        <end position="62"/>
    </location>
</feature>
<dbReference type="OrthoDB" id="7358785at2"/>
<evidence type="ECO:0000313" key="4">
    <source>
        <dbReference type="Proteomes" id="UP000013840"/>
    </source>
</evidence>
<organism evidence="3 4">
    <name type="scientific">Enterococcus caccae ATCC BAA-1240</name>
    <dbReference type="NCBI Taxonomy" id="1158612"/>
    <lineage>
        <taxon>Bacteria</taxon>
        <taxon>Bacillati</taxon>
        <taxon>Bacillota</taxon>
        <taxon>Bacilli</taxon>
        <taxon>Lactobacillales</taxon>
        <taxon>Enterococcaceae</taxon>
        <taxon>Enterococcus</taxon>
    </lineage>
</organism>
<keyword evidence="4" id="KW-1185">Reference proteome</keyword>
<dbReference type="RefSeq" id="WP_010771731.1">
    <property type="nucleotide sequence ID" value="NZ_KB946333.1"/>
</dbReference>
<name>R3WEC0_9ENTE</name>
<dbReference type="EMBL" id="AJAU01000017">
    <property type="protein sequence ID" value="EOL45807.1"/>
    <property type="molecule type" value="Genomic_DNA"/>
</dbReference>
<dbReference type="InterPro" id="IPR018925">
    <property type="entry name" value="XtmA-like_N"/>
</dbReference>
<dbReference type="Proteomes" id="UP000013840">
    <property type="component" value="Unassembled WGS sequence"/>
</dbReference>
<feature type="compositionally biased region" description="Polar residues" evidence="1">
    <location>
        <begin position="55"/>
        <end position="85"/>
    </location>
</feature>
<dbReference type="Pfam" id="PF10668">
    <property type="entry name" value="Phage_terminase"/>
    <property type="match status" value="1"/>
</dbReference>
<feature type="region of interest" description="Disordered" evidence="1">
    <location>
        <begin position="54"/>
        <end position="95"/>
    </location>
</feature>
<evidence type="ECO:0000313" key="3">
    <source>
        <dbReference type="EMBL" id="EOL45807.1"/>
    </source>
</evidence>
<sequence>MARQRDPRRDQAKEIWLKSDGEKLLKDIAKEIGVSDSQIRKWKSIDKWSAELKGNVTNDKGNVTNQGGAPLGNQNAKGNKGNSRASPPKGNKNAVTTGEYENLYNQYLNDDEKDLLRTEVDSFFVLQNEINLLRVRQSRMLKRIAEAEKDLNENEQHLLYELRGRKKIVESKGKQVAVNNPELIVTEKRVKKTPKIDLILRIEDALTRVNNSLTKAIKQLSDVDMNKTRKKLMNAQIDYTKAQTTRALINKDGDEDEGGTVINIIDDIPKVN</sequence>
<dbReference type="eggNOG" id="COG5484">
    <property type="taxonomic scope" value="Bacteria"/>
</dbReference>
<dbReference type="AlphaFoldDB" id="R3WEC0"/>
<gene>
    <name evidence="3" type="ORF">UC7_01604</name>
</gene>
<dbReference type="PATRIC" id="fig|1158612.3.peg.1590"/>
<dbReference type="NCBIfam" id="NF040601">
    <property type="entry name" value="TerS_not_xtmA"/>
    <property type="match status" value="1"/>
</dbReference>
<evidence type="ECO:0000256" key="1">
    <source>
        <dbReference type="SAM" id="MobiDB-lite"/>
    </source>
</evidence>
<dbReference type="STRING" id="317735.RU98_GL002175"/>
<proteinExistence type="predicted"/>
<accession>R3WEC0</accession>
<comment type="caution">
    <text evidence="3">The sequence shown here is derived from an EMBL/GenBank/DDBJ whole genome shotgun (WGS) entry which is preliminary data.</text>
</comment>
<reference evidence="3 4" key="1">
    <citation type="submission" date="2013-02" db="EMBL/GenBank/DDBJ databases">
        <title>The Genome Sequence of Enterococcus caccae BAA-1240.</title>
        <authorList>
            <consortium name="The Broad Institute Genome Sequencing Platform"/>
            <consortium name="The Broad Institute Genome Sequencing Center for Infectious Disease"/>
            <person name="Earl A.M."/>
            <person name="Gilmore M.S."/>
            <person name="Lebreton F."/>
            <person name="Walker B."/>
            <person name="Young S.K."/>
            <person name="Zeng Q."/>
            <person name="Gargeya S."/>
            <person name="Fitzgerald M."/>
            <person name="Haas B."/>
            <person name="Abouelleil A."/>
            <person name="Alvarado L."/>
            <person name="Arachchi H.M."/>
            <person name="Berlin A.M."/>
            <person name="Chapman S.B."/>
            <person name="Dewar J."/>
            <person name="Goldberg J."/>
            <person name="Griggs A."/>
            <person name="Gujja S."/>
            <person name="Hansen M."/>
            <person name="Howarth C."/>
            <person name="Imamovic A."/>
            <person name="Larimer J."/>
            <person name="McCowan C."/>
            <person name="Murphy C."/>
            <person name="Neiman D."/>
            <person name="Pearson M."/>
            <person name="Priest M."/>
            <person name="Roberts A."/>
            <person name="Saif S."/>
            <person name="Shea T."/>
            <person name="Sisk P."/>
            <person name="Sykes S."/>
            <person name="Wortman J."/>
            <person name="Nusbaum C."/>
            <person name="Birren B."/>
        </authorList>
    </citation>
    <scope>NUCLEOTIDE SEQUENCE [LARGE SCALE GENOMIC DNA]</scope>
    <source>
        <strain evidence="3 4">ATCC BAA-1240</strain>
    </source>
</reference>
<evidence type="ECO:0000259" key="2">
    <source>
        <dbReference type="Pfam" id="PF10668"/>
    </source>
</evidence>